<evidence type="ECO:0000313" key="2">
    <source>
        <dbReference type="Proteomes" id="UP001595526"/>
    </source>
</evidence>
<accession>A0ABV7JHU4</accession>
<protein>
    <recommendedName>
        <fullName evidence="3">Carboxypeptidase regulatory-like domain-containing protein</fullName>
    </recommendedName>
</protein>
<proteinExistence type="predicted"/>
<dbReference type="Proteomes" id="UP001595526">
    <property type="component" value="Unassembled WGS sequence"/>
</dbReference>
<dbReference type="InterPro" id="IPR008969">
    <property type="entry name" value="CarboxyPept-like_regulatory"/>
</dbReference>
<dbReference type="RefSeq" id="WP_379019144.1">
    <property type="nucleotide sequence ID" value="NZ_JBHRTA010000008.1"/>
</dbReference>
<dbReference type="Gene3D" id="2.60.40.1120">
    <property type="entry name" value="Carboxypeptidase-like, regulatory domain"/>
    <property type="match status" value="1"/>
</dbReference>
<sequence length="106" mass="12138">MRIRLAVLVILTVLLVSSCSCLRRLAGTVRDRETKKPIQTARISVTNPGYQRHFESDSNGYFEAFLSGGYKCPRISVRIEADGYKALDMKEPRKRDTITVYLERLK</sequence>
<comment type="caution">
    <text evidence="1">The sequence shown here is derived from an EMBL/GenBank/DDBJ whole genome shotgun (WGS) entry which is preliminary data.</text>
</comment>
<evidence type="ECO:0000313" key="1">
    <source>
        <dbReference type="EMBL" id="MFC3196435.1"/>
    </source>
</evidence>
<dbReference type="PROSITE" id="PS51257">
    <property type="entry name" value="PROKAR_LIPOPROTEIN"/>
    <property type="match status" value="1"/>
</dbReference>
<name>A0ABV7JHU4_9SPHI</name>
<dbReference type="EMBL" id="JBHRTA010000008">
    <property type="protein sequence ID" value="MFC3196435.1"/>
    <property type="molecule type" value="Genomic_DNA"/>
</dbReference>
<dbReference type="SUPFAM" id="SSF49464">
    <property type="entry name" value="Carboxypeptidase regulatory domain-like"/>
    <property type="match status" value="1"/>
</dbReference>
<organism evidence="1 2">
    <name type="scientific">Parapedobacter deserti</name>
    <dbReference type="NCBI Taxonomy" id="1912957"/>
    <lineage>
        <taxon>Bacteria</taxon>
        <taxon>Pseudomonadati</taxon>
        <taxon>Bacteroidota</taxon>
        <taxon>Sphingobacteriia</taxon>
        <taxon>Sphingobacteriales</taxon>
        <taxon>Sphingobacteriaceae</taxon>
        <taxon>Parapedobacter</taxon>
    </lineage>
</organism>
<gene>
    <name evidence="1" type="ORF">ACFOET_02290</name>
</gene>
<reference evidence="2" key="1">
    <citation type="journal article" date="2019" name="Int. J. Syst. Evol. Microbiol.">
        <title>The Global Catalogue of Microorganisms (GCM) 10K type strain sequencing project: providing services to taxonomists for standard genome sequencing and annotation.</title>
        <authorList>
            <consortium name="The Broad Institute Genomics Platform"/>
            <consortium name="The Broad Institute Genome Sequencing Center for Infectious Disease"/>
            <person name="Wu L."/>
            <person name="Ma J."/>
        </authorList>
    </citation>
    <scope>NUCLEOTIDE SEQUENCE [LARGE SCALE GENOMIC DNA]</scope>
    <source>
        <strain evidence="2">KCTC 52416</strain>
    </source>
</reference>
<keyword evidence="2" id="KW-1185">Reference proteome</keyword>
<evidence type="ECO:0008006" key="3">
    <source>
        <dbReference type="Google" id="ProtNLM"/>
    </source>
</evidence>